<reference evidence="2" key="1">
    <citation type="journal article" date="2012" name="Nature">
        <title>A physical, genetic and functional sequence assembly of the barley genome.</title>
        <authorList>
            <consortium name="The International Barley Genome Sequencing Consortium"/>
            <person name="Mayer K.F."/>
            <person name="Waugh R."/>
            <person name="Brown J.W."/>
            <person name="Schulman A."/>
            <person name="Langridge P."/>
            <person name="Platzer M."/>
            <person name="Fincher G.B."/>
            <person name="Muehlbauer G.J."/>
            <person name="Sato K."/>
            <person name="Close T.J."/>
            <person name="Wise R.P."/>
            <person name="Stein N."/>
        </authorList>
    </citation>
    <scope>NUCLEOTIDE SEQUENCE [LARGE SCALE GENOMIC DNA]</scope>
    <source>
        <strain evidence="2">cv. Morex</strain>
    </source>
</reference>
<proteinExistence type="predicted"/>
<sequence>MKAKGSLMSAILLRTDSSSEYVVCTESPSALVIHRCGSVFCYGCGSSRAEGMCRCFASRREDLIPLARRRL</sequence>
<dbReference type="EnsemblPlants" id="HORVU.MOREX.r3.5HG0481130.1">
    <property type="protein sequence ID" value="HORVU.MOREX.r3.5HG0481130.1.CDS1"/>
    <property type="gene ID" value="HORVU.MOREX.r3.5HG0481130"/>
</dbReference>
<dbReference type="Proteomes" id="UP000011116">
    <property type="component" value="Chromosome 5H"/>
</dbReference>
<evidence type="ECO:0000313" key="1">
    <source>
        <dbReference type="EnsemblPlants" id="HORVU.MOREX.r3.5HG0481130.1.CDS1"/>
    </source>
</evidence>
<name>A0A8I6XSH7_HORVV</name>
<dbReference type="AlphaFoldDB" id="A0A8I6XSH7"/>
<reference evidence="1" key="3">
    <citation type="submission" date="2022-01" db="UniProtKB">
        <authorList>
            <consortium name="EnsemblPlants"/>
        </authorList>
    </citation>
    <scope>IDENTIFICATION</scope>
    <source>
        <strain evidence="1">subsp. vulgare</strain>
    </source>
</reference>
<dbReference type="Gramene" id="HORVU.MOREX.r3.5HG0481130.1">
    <property type="protein sequence ID" value="HORVU.MOREX.r3.5HG0481130.1.CDS1"/>
    <property type="gene ID" value="HORVU.MOREX.r3.5HG0481130"/>
</dbReference>
<dbReference type="Gramene" id="HORVU.MOREX.r2.5HG0398760.1">
    <property type="protein sequence ID" value="HORVU.MOREX.r2.5HG0398760.1.CDS.1"/>
    <property type="gene ID" value="HORVU.MOREX.r2.5HG0398760"/>
</dbReference>
<organism evidence="1 2">
    <name type="scientific">Hordeum vulgare subsp. vulgare</name>
    <name type="common">Domesticated barley</name>
    <dbReference type="NCBI Taxonomy" id="112509"/>
    <lineage>
        <taxon>Eukaryota</taxon>
        <taxon>Viridiplantae</taxon>
        <taxon>Streptophyta</taxon>
        <taxon>Embryophyta</taxon>
        <taxon>Tracheophyta</taxon>
        <taxon>Spermatophyta</taxon>
        <taxon>Magnoliopsida</taxon>
        <taxon>Liliopsida</taxon>
        <taxon>Poales</taxon>
        <taxon>Poaceae</taxon>
        <taxon>BOP clade</taxon>
        <taxon>Pooideae</taxon>
        <taxon>Triticodae</taxon>
        <taxon>Triticeae</taxon>
        <taxon>Hordeinae</taxon>
        <taxon>Hordeum</taxon>
    </lineage>
</organism>
<keyword evidence="2" id="KW-1185">Reference proteome</keyword>
<reference evidence="1" key="2">
    <citation type="submission" date="2020-10" db="EMBL/GenBank/DDBJ databases">
        <authorList>
            <person name="Scholz U."/>
            <person name="Mascher M."/>
            <person name="Fiebig A."/>
        </authorList>
    </citation>
    <scope>NUCLEOTIDE SEQUENCE [LARGE SCALE GENOMIC DNA]</scope>
    <source>
        <strain evidence="1">cv. Morex</strain>
    </source>
</reference>
<protein>
    <submittedName>
        <fullName evidence="1">Uncharacterized protein</fullName>
    </submittedName>
</protein>
<evidence type="ECO:0000313" key="2">
    <source>
        <dbReference type="Proteomes" id="UP000011116"/>
    </source>
</evidence>
<accession>A0A8I6XSH7</accession>